<dbReference type="Gene3D" id="3.30.200.20">
    <property type="entry name" value="Phosphorylase Kinase, domain 1"/>
    <property type="match status" value="1"/>
</dbReference>
<keyword evidence="4" id="KW-0547">Nucleotide-binding</keyword>
<evidence type="ECO:0000313" key="10">
    <source>
        <dbReference type="EMBL" id="GAA4243755.1"/>
    </source>
</evidence>
<keyword evidence="11" id="KW-1185">Reference proteome</keyword>
<dbReference type="Gene3D" id="1.10.510.10">
    <property type="entry name" value="Transferase(Phosphotransferase) domain 1"/>
    <property type="match status" value="1"/>
</dbReference>
<evidence type="ECO:0000256" key="2">
    <source>
        <dbReference type="ARBA" id="ARBA00022527"/>
    </source>
</evidence>
<dbReference type="CDD" id="cd14014">
    <property type="entry name" value="STKc_PknB_like"/>
    <property type="match status" value="1"/>
</dbReference>
<feature type="region of interest" description="Disordered" evidence="7">
    <location>
        <begin position="269"/>
        <end position="409"/>
    </location>
</feature>
<evidence type="ECO:0000259" key="9">
    <source>
        <dbReference type="PROSITE" id="PS50011"/>
    </source>
</evidence>
<evidence type="ECO:0000256" key="4">
    <source>
        <dbReference type="ARBA" id="ARBA00022741"/>
    </source>
</evidence>
<feature type="compositionally biased region" description="Low complexity" evidence="7">
    <location>
        <begin position="453"/>
        <end position="462"/>
    </location>
</feature>
<dbReference type="EMBL" id="BAABAT010000001">
    <property type="protein sequence ID" value="GAA4243755.1"/>
    <property type="molecule type" value="Genomic_DNA"/>
</dbReference>
<feature type="region of interest" description="Disordered" evidence="7">
    <location>
        <begin position="440"/>
        <end position="474"/>
    </location>
</feature>
<name>A0ABP8CV84_9ACTN</name>
<feature type="compositionally biased region" description="Low complexity" evidence="7">
    <location>
        <begin position="346"/>
        <end position="356"/>
    </location>
</feature>
<dbReference type="SUPFAM" id="SSF56112">
    <property type="entry name" value="Protein kinase-like (PK-like)"/>
    <property type="match status" value="1"/>
</dbReference>
<keyword evidence="3" id="KW-0808">Transferase</keyword>
<dbReference type="InterPro" id="IPR011009">
    <property type="entry name" value="Kinase-like_dom_sf"/>
</dbReference>
<gene>
    <name evidence="10" type="ORF">GCM10022255_004110</name>
</gene>
<feature type="compositionally biased region" description="Low complexity" evidence="7">
    <location>
        <begin position="298"/>
        <end position="337"/>
    </location>
</feature>
<feature type="compositionally biased region" description="Polar residues" evidence="7">
    <location>
        <begin position="551"/>
        <end position="566"/>
    </location>
</feature>
<keyword evidence="8" id="KW-1133">Transmembrane helix</keyword>
<feature type="domain" description="Protein kinase" evidence="9">
    <location>
        <begin position="15"/>
        <end position="269"/>
    </location>
</feature>
<dbReference type="SMART" id="SM00220">
    <property type="entry name" value="S_TKc"/>
    <property type="match status" value="1"/>
</dbReference>
<feature type="compositionally biased region" description="Gly residues" evidence="7">
    <location>
        <begin position="384"/>
        <end position="395"/>
    </location>
</feature>
<evidence type="ECO:0000313" key="11">
    <source>
        <dbReference type="Proteomes" id="UP001500620"/>
    </source>
</evidence>
<evidence type="ECO:0000256" key="7">
    <source>
        <dbReference type="SAM" id="MobiDB-lite"/>
    </source>
</evidence>
<keyword evidence="8" id="KW-0472">Membrane</keyword>
<proteinExistence type="predicted"/>
<evidence type="ECO:0000256" key="8">
    <source>
        <dbReference type="SAM" id="Phobius"/>
    </source>
</evidence>
<dbReference type="PANTHER" id="PTHR43289:SF6">
    <property type="entry name" value="SERINE_THREONINE-PROTEIN KINASE NEKL-3"/>
    <property type="match status" value="1"/>
</dbReference>
<organism evidence="10 11">
    <name type="scientific">Dactylosporangium darangshiense</name>
    <dbReference type="NCBI Taxonomy" id="579108"/>
    <lineage>
        <taxon>Bacteria</taxon>
        <taxon>Bacillati</taxon>
        <taxon>Actinomycetota</taxon>
        <taxon>Actinomycetes</taxon>
        <taxon>Micromonosporales</taxon>
        <taxon>Micromonosporaceae</taxon>
        <taxon>Dactylosporangium</taxon>
    </lineage>
</organism>
<evidence type="ECO:0000256" key="1">
    <source>
        <dbReference type="ARBA" id="ARBA00012513"/>
    </source>
</evidence>
<keyword evidence="8" id="KW-0812">Transmembrane</keyword>
<dbReference type="InterPro" id="IPR000719">
    <property type="entry name" value="Prot_kinase_dom"/>
</dbReference>
<keyword evidence="6" id="KW-0067">ATP-binding</keyword>
<feature type="transmembrane region" description="Helical" evidence="8">
    <location>
        <begin position="416"/>
        <end position="438"/>
    </location>
</feature>
<dbReference type="PROSITE" id="PS00108">
    <property type="entry name" value="PROTEIN_KINASE_ST"/>
    <property type="match status" value="1"/>
</dbReference>
<dbReference type="Proteomes" id="UP001500620">
    <property type="component" value="Unassembled WGS sequence"/>
</dbReference>
<dbReference type="Pfam" id="PF00069">
    <property type="entry name" value="Pkinase"/>
    <property type="match status" value="1"/>
</dbReference>
<evidence type="ECO:0000256" key="3">
    <source>
        <dbReference type="ARBA" id="ARBA00022679"/>
    </source>
</evidence>
<keyword evidence="5" id="KW-0418">Kinase</keyword>
<reference evidence="11" key="1">
    <citation type="journal article" date="2019" name="Int. J. Syst. Evol. Microbiol.">
        <title>The Global Catalogue of Microorganisms (GCM) 10K type strain sequencing project: providing services to taxonomists for standard genome sequencing and annotation.</title>
        <authorList>
            <consortium name="The Broad Institute Genomics Platform"/>
            <consortium name="The Broad Institute Genome Sequencing Center for Infectious Disease"/>
            <person name="Wu L."/>
            <person name="Ma J."/>
        </authorList>
    </citation>
    <scope>NUCLEOTIDE SEQUENCE [LARGE SCALE GENOMIC DNA]</scope>
    <source>
        <strain evidence="11">JCM 17441</strain>
    </source>
</reference>
<dbReference type="PROSITE" id="PS50011">
    <property type="entry name" value="PROTEIN_KINASE_DOM"/>
    <property type="match status" value="1"/>
</dbReference>
<evidence type="ECO:0000256" key="5">
    <source>
        <dbReference type="ARBA" id="ARBA00022777"/>
    </source>
</evidence>
<keyword evidence="2" id="KW-0723">Serine/threonine-protein kinase</keyword>
<dbReference type="InterPro" id="IPR008271">
    <property type="entry name" value="Ser/Thr_kinase_AS"/>
</dbReference>
<accession>A0ABP8CV84</accession>
<feature type="compositionally biased region" description="Low complexity" evidence="7">
    <location>
        <begin position="281"/>
        <end position="291"/>
    </location>
</feature>
<comment type="caution">
    <text evidence="10">The sequence shown here is derived from an EMBL/GenBank/DDBJ whole genome shotgun (WGS) entry which is preliminary data.</text>
</comment>
<protein>
    <recommendedName>
        <fullName evidence="1">non-specific serine/threonine protein kinase</fullName>
        <ecNumber evidence="1">2.7.11.1</ecNumber>
    </recommendedName>
</protein>
<dbReference type="PANTHER" id="PTHR43289">
    <property type="entry name" value="MITOGEN-ACTIVATED PROTEIN KINASE KINASE KINASE 20-RELATED"/>
    <property type="match status" value="1"/>
</dbReference>
<feature type="region of interest" description="Disordered" evidence="7">
    <location>
        <begin position="538"/>
        <end position="571"/>
    </location>
</feature>
<dbReference type="EC" id="2.7.11.1" evidence="1"/>
<evidence type="ECO:0000256" key="6">
    <source>
        <dbReference type="ARBA" id="ARBA00022840"/>
    </source>
</evidence>
<sequence length="581" mass="59045">MRDMLSAGTTLGGRYRLDERIAGGGMGDVWRGTDEVLGRTVAIKVLLPALLEEPGFAERFRGEARTMATINHPGVVDIYDYGSENGTAFLIMEYVEGDALSRTLSRVGRLTPARAMALIAQAADALHAAHEKGIVHRDVKPGNLLVRPNGTLVLTDFGIARSAAVAQLTAAGSVLGTASYISPEQASGSQATPLSDVYALGVVAYQCLSGVRPFEGENPLEIAMRHVRDLPPPLPPDIPPPVAQLVERAMAKDPGARWPSAAALAQAARRVSGQMSGGTATGPAVAPMGAPMGPPGSPTGRNPVSGPPVSGSPVSPGYGGQPMSPMSGSPMSGPPTSGVGGTRIMPGATPGAPGAAAGLGGHQARGAAGVPPPPSNDTATYMGAPGGYDMGGPGGYEPPRPSGSGSRGNGGKRNNVLIVGVFAVVLLVLVGIGGIWLATKGDDNPSSNVGDNPTTTAPTSASPTPPKATGRPVPIECKPRFQQADFLKRELERKGMTVTIAPKPTQGYLPNAVVEVQPCGEAVPAGSAITIYANIGKIDDQTTPPGDDSTGKPSQSANPQPGTSKTCEPPMKLVGNLCVPG</sequence>